<dbReference type="EMBL" id="CP052842">
    <property type="protein sequence ID" value="QJP88520.1"/>
    <property type="molecule type" value="Genomic_DNA"/>
</dbReference>
<dbReference type="AlphaFoldDB" id="A0A6M4JJP2"/>
<dbReference type="RefSeq" id="WP_169507081.1">
    <property type="nucleotide sequence ID" value="NZ_CP051860.2"/>
</dbReference>
<dbReference type="GO" id="GO:0016301">
    <property type="term" value="F:kinase activity"/>
    <property type="evidence" value="ECO:0007669"/>
    <property type="project" value="UniProtKB-KW"/>
</dbReference>
<sequence>MALIILEGPDCCFKSTVAAKLSKELKYPIIKGSSFELATSGNEKLFEHFNKLADEDNVIIDRFVYSNLVYAKKFKDYSILTEQQLRFIEDKIKIKAKVVYLHADPSVIKERLSIRGDEYIEGKDIDSILELYREVMSNAGLHTYSWDTGQWSSDEIAKDIIFLVE</sequence>
<name>A0A6M4JJP2_BACSU</name>
<organism evidence="1">
    <name type="scientific">Bacillus subtilis (strain 168)</name>
    <dbReference type="NCBI Taxonomy" id="224308"/>
    <lineage>
        <taxon>Bacteria</taxon>
        <taxon>Bacillati</taxon>
        <taxon>Bacillota</taxon>
        <taxon>Bacilli</taxon>
        <taxon>Bacillales</taxon>
        <taxon>Bacillaceae</taxon>
        <taxon>Bacillus</taxon>
    </lineage>
</organism>
<dbReference type="SUPFAM" id="SSF52540">
    <property type="entry name" value="P-loop containing nucleoside triphosphate hydrolases"/>
    <property type="match status" value="1"/>
</dbReference>
<gene>
    <name evidence="1" type="ORF">HIR78_10965</name>
</gene>
<keyword evidence="1" id="KW-0418">Kinase</keyword>
<dbReference type="InterPro" id="IPR027417">
    <property type="entry name" value="P-loop_NTPase"/>
</dbReference>
<proteinExistence type="predicted"/>
<evidence type="ECO:0000313" key="1">
    <source>
        <dbReference type="EMBL" id="QJP88520.1"/>
    </source>
</evidence>
<protein>
    <submittedName>
        <fullName evidence="1">Deoxynucleoside kinase</fullName>
    </submittedName>
</protein>
<reference evidence="1" key="1">
    <citation type="submission" date="2020-04" db="EMBL/GenBank/DDBJ databases">
        <title>Phage recombination drives evolution of spore-forming Bacilli.</title>
        <authorList>
            <person name="Dragos A."/>
            <person name="Kovacs A.T."/>
        </authorList>
    </citation>
    <scope>NUCLEOTIDE SEQUENCE</scope>
    <source>
        <strain evidence="1">168</strain>
    </source>
</reference>
<dbReference type="Gene3D" id="3.40.50.300">
    <property type="entry name" value="P-loop containing nucleotide triphosphate hydrolases"/>
    <property type="match status" value="1"/>
</dbReference>
<keyword evidence="1" id="KW-0808">Transferase</keyword>
<accession>A0A6M4JJP2</accession>